<sequence>MSYVSPKIKAQFESMPINLKNAILERDVRLENMADLMACLERIIEEGEPNA</sequence>
<dbReference type="Proteomes" id="UP000607645">
    <property type="component" value="Unassembled WGS sequence"/>
</dbReference>
<accession>A0A8J6JIH5</accession>
<reference evidence="1" key="1">
    <citation type="submission" date="2020-08" db="EMBL/GenBank/DDBJ databases">
        <title>Genome public.</title>
        <authorList>
            <person name="Liu C."/>
            <person name="Sun Q."/>
        </authorList>
    </citation>
    <scope>NUCLEOTIDE SEQUENCE</scope>
    <source>
        <strain evidence="1">NSJ-52</strain>
    </source>
</reference>
<gene>
    <name evidence="1" type="ORF">H8S62_02570</name>
</gene>
<comment type="caution">
    <text evidence="1">The sequence shown here is derived from an EMBL/GenBank/DDBJ whole genome shotgun (WGS) entry which is preliminary data.</text>
</comment>
<evidence type="ECO:0000313" key="1">
    <source>
        <dbReference type="EMBL" id="MBC5735897.1"/>
    </source>
</evidence>
<dbReference type="RefSeq" id="WP_173023463.1">
    <property type="nucleotide sequence ID" value="NZ_JACOPQ010000002.1"/>
</dbReference>
<proteinExistence type="predicted"/>
<organism evidence="1 2">
    <name type="scientific">Lawsonibacter faecis</name>
    <dbReference type="NCBI Taxonomy" id="2763052"/>
    <lineage>
        <taxon>Bacteria</taxon>
        <taxon>Bacillati</taxon>
        <taxon>Bacillota</taxon>
        <taxon>Clostridia</taxon>
        <taxon>Eubacteriales</taxon>
        <taxon>Oscillospiraceae</taxon>
        <taxon>Lawsonibacter</taxon>
    </lineage>
</organism>
<evidence type="ECO:0000313" key="2">
    <source>
        <dbReference type="Proteomes" id="UP000607645"/>
    </source>
</evidence>
<dbReference type="AlphaFoldDB" id="A0A8J6JIH5"/>
<name>A0A8J6JIH5_9FIRM</name>
<dbReference type="EMBL" id="JACOPQ010000002">
    <property type="protein sequence ID" value="MBC5735897.1"/>
    <property type="molecule type" value="Genomic_DNA"/>
</dbReference>
<evidence type="ECO:0008006" key="3">
    <source>
        <dbReference type="Google" id="ProtNLM"/>
    </source>
</evidence>
<protein>
    <recommendedName>
        <fullName evidence="3">Molecular chaperone GroEL</fullName>
    </recommendedName>
</protein>
<keyword evidence="2" id="KW-1185">Reference proteome</keyword>